<dbReference type="InterPro" id="IPR050181">
    <property type="entry name" value="Cold_shock_domain"/>
</dbReference>
<dbReference type="Proteomes" id="UP000611796">
    <property type="component" value="Unassembled WGS sequence"/>
</dbReference>
<protein>
    <submittedName>
        <fullName evidence="5">Cold shock domain-containing protein</fullName>
    </submittedName>
</protein>
<proteinExistence type="predicted"/>
<reference evidence="5 6" key="1">
    <citation type="submission" date="2020-08" db="EMBL/GenBank/DDBJ databases">
        <authorList>
            <person name="Liu C."/>
            <person name="Sun Q."/>
        </authorList>
    </citation>
    <scope>NUCLEOTIDE SEQUENCE [LARGE SCALE GENOMIC DNA]</scope>
    <source>
        <strain evidence="5 6">NSJ-45</strain>
    </source>
</reference>
<dbReference type="Gene3D" id="2.40.50.140">
    <property type="entry name" value="Nucleic acid-binding proteins"/>
    <property type="match status" value="1"/>
</dbReference>
<dbReference type="Pfam" id="PF00313">
    <property type="entry name" value="CSD"/>
    <property type="match status" value="1"/>
</dbReference>
<dbReference type="InterPro" id="IPR002059">
    <property type="entry name" value="CSP_DNA-bd"/>
</dbReference>
<dbReference type="PANTHER" id="PTHR11544">
    <property type="entry name" value="COLD SHOCK DOMAIN CONTAINING PROTEINS"/>
    <property type="match status" value="1"/>
</dbReference>
<dbReference type="SMART" id="SM00357">
    <property type="entry name" value="CSP"/>
    <property type="match status" value="1"/>
</dbReference>
<evidence type="ECO:0000256" key="1">
    <source>
        <dbReference type="ARBA" id="ARBA00004496"/>
    </source>
</evidence>
<comment type="subcellular location">
    <subcellularLocation>
        <location evidence="1 3">Cytoplasm</location>
    </subcellularLocation>
</comment>
<feature type="domain" description="CSD" evidence="4">
    <location>
        <begin position="3"/>
        <end position="68"/>
    </location>
</feature>
<dbReference type="SUPFAM" id="SSF50249">
    <property type="entry name" value="Nucleic acid-binding proteins"/>
    <property type="match status" value="1"/>
</dbReference>
<organism evidence="5 6">
    <name type="scientific">Paeniclostridium hominis</name>
    <dbReference type="NCBI Taxonomy" id="2764329"/>
    <lineage>
        <taxon>Bacteria</taxon>
        <taxon>Bacillati</taxon>
        <taxon>Bacillota</taxon>
        <taxon>Clostridia</taxon>
        <taxon>Peptostreptococcales</taxon>
        <taxon>Peptostreptococcaceae</taxon>
        <taxon>Paeniclostridium</taxon>
    </lineage>
</organism>
<dbReference type="PROSITE" id="PS51857">
    <property type="entry name" value="CSD_2"/>
    <property type="match status" value="1"/>
</dbReference>
<dbReference type="CDD" id="cd04458">
    <property type="entry name" value="CSP_CDS"/>
    <property type="match status" value="1"/>
</dbReference>
<dbReference type="PRINTS" id="PR00050">
    <property type="entry name" value="COLDSHOCK"/>
</dbReference>
<evidence type="ECO:0000256" key="2">
    <source>
        <dbReference type="ARBA" id="ARBA00022490"/>
    </source>
</evidence>
<dbReference type="EMBL" id="JACRWD010000001">
    <property type="protein sequence ID" value="MBC6003531.1"/>
    <property type="molecule type" value="Genomic_DNA"/>
</dbReference>
<dbReference type="InterPro" id="IPR012340">
    <property type="entry name" value="NA-bd_OB-fold"/>
</dbReference>
<evidence type="ECO:0000256" key="3">
    <source>
        <dbReference type="RuleBase" id="RU000408"/>
    </source>
</evidence>
<gene>
    <name evidence="5" type="ORF">H8891_06930</name>
</gene>
<evidence type="ECO:0000313" key="6">
    <source>
        <dbReference type="Proteomes" id="UP000611796"/>
    </source>
</evidence>
<sequence>MSKFTGVVKWFDNDRGYGFISANDGNDVFVHHSNVKENGHCKDLHEGEEVSFDVIDEPKGPSAINVHKMQV</sequence>
<evidence type="ECO:0000313" key="5">
    <source>
        <dbReference type="EMBL" id="MBC6003531.1"/>
    </source>
</evidence>
<dbReference type="InterPro" id="IPR019844">
    <property type="entry name" value="CSD_CS"/>
</dbReference>
<comment type="caution">
    <text evidence="5">The sequence shown here is derived from an EMBL/GenBank/DDBJ whole genome shotgun (WGS) entry which is preliminary data.</text>
</comment>
<name>A0ABR7K3B8_9FIRM</name>
<keyword evidence="2" id="KW-0963">Cytoplasm</keyword>
<dbReference type="PIRSF" id="PIRSF002599">
    <property type="entry name" value="Cold_shock_A"/>
    <property type="match status" value="1"/>
</dbReference>
<keyword evidence="6" id="KW-1185">Reference proteome</keyword>
<dbReference type="InterPro" id="IPR011129">
    <property type="entry name" value="CSD"/>
</dbReference>
<dbReference type="RefSeq" id="WP_187005767.1">
    <property type="nucleotide sequence ID" value="NZ_JACRWD010000001.1"/>
</dbReference>
<accession>A0ABR7K3B8</accession>
<evidence type="ECO:0000259" key="4">
    <source>
        <dbReference type="PROSITE" id="PS51857"/>
    </source>
</evidence>
<dbReference type="PROSITE" id="PS00352">
    <property type="entry name" value="CSD_1"/>
    <property type="match status" value="1"/>
</dbReference>
<dbReference type="InterPro" id="IPR012156">
    <property type="entry name" value="Cold_shock_CspA"/>
</dbReference>